<organism evidence="14 15">
    <name type="scientific">Aureispira anguillae</name>
    <dbReference type="NCBI Taxonomy" id="2864201"/>
    <lineage>
        <taxon>Bacteria</taxon>
        <taxon>Pseudomonadati</taxon>
        <taxon>Bacteroidota</taxon>
        <taxon>Saprospiria</taxon>
        <taxon>Saprospirales</taxon>
        <taxon>Saprospiraceae</taxon>
        <taxon>Aureispira</taxon>
    </lineage>
</organism>
<dbReference type="Pfam" id="PF00291">
    <property type="entry name" value="PALP"/>
    <property type="match status" value="1"/>
</dbReference>
<dbReference type="EC" id="4.3.1.19" evidence="12"/>
<keyword evidence="7 12" id="KW-0412">Isoleucine biosynthesis</keyword>
<comment type="catalytic activity">
    <reaction evidence="1 12">
        <text>L-threonine = 2-oxobutanoate + NH4(+)</text>
        <dbReference type="Rhea" id="RHEA:22108"/>
        <dbReference type="ChEBI" id="CHEBI:16763"/>
        <dbReference type="ChEBI" id="CHEBI:28938"/>
        <dbReference type="ChEBI" id="CHEBI:57926"/>
        <dbReference type="EC" id="4.3.1.19"/>
    </reaction>
</comment>
<protein>
    <recommendedName>
        <fullName evidence="12">L-threonine dehydratase</fullName>
        <ecNumber evidence="12">4.3.1.19</ecNumber>
    </recommendedName>
    <alternativeName>
        <fullName evidence="12">Threonine deaminase</fullName>
    </alternativeName>
</protein>
<sequence>MNTIRSPKYKPKLSDVEHARSLVKKIALHTPLSYPKGMAEKYGAKIGLKREDLQVVRSYKLRGAYYKIATLTKQDLTKGVVCASAGNHAQGVAYACQQLKINGHIFMPLTTPQQKVNQVRMFGGKFVEIQLVGDTFDDSLAMARAHCKVANASFIHPFDDPKIIEGQGTVALEILEDSSEHIDYLILPVGGGGLAAGVSSVFRMLSPTTKIIGVEPAGAASMSWALQKKEVRSLQQIDKFVDGAAVKQVGKYTFDICQTSLDRILTIPEGLICKTMLQLYNEEAMVVEPAGALSISALQLLQDEIKNKIVVCVVSGGNNDIARMEEIQERALLYEELKHYFIVNFPQREGALREFLIQVLGPQDDIVYFQYMKKNNRIKGPAMVGIELKNKIDLAPLVERMKTKKFFGQYLNHHPDLFHFLV</sequence>
<evidence type="ECO:0000313" key="14">
    <source>
        <dbReference type="EMBL" id="BDS11934.1"/>
    </source>
</evidence>
<evidence type="ECO:0000256" key="10">
    <source>
        <dbReference type="ARBA" id="ARBA00023304"/>
    </source>
</evidence>
<dbReference type="SUPFAM" id="SSF53686">
    <property type="entry name" value="Tryptophan synthase beta subunit-like PLP-dependent enzymes"/>
    <property type="match status" value="1"/>
</dbReference>
<dbReference type="InterPro" id="IPR000634">
    <property type="entry name" value="Ser/Thr_deHydtase_PyrdxlP-BS"/>
</dbReference>
<dbReference type="FunFam" id="3.40.50.1100:FF:000007">
    <property type="entry name" value="L-threonine dehydratase catabolic TdcB"/>
    <property type="match status" value="1"/>
</dbReference>
<evidence type="ECO:0000256" key="5">
    <source>
        <dbReference type="ARBA" id="ARBA00011881"/>
    </source>
</evidence>
<dbReference type="GO" id="GO:0009097">
    <property type="term" value="P:isoleucine biosynthetic process"/>
    <property type="evidence" value="ECO:0007669"/>
    <property type="project" value="UniProtKB-UniRule"/>
</dbReference>
<dbReference type="InterPro" id="IPR050147">
    <property type="entry name" value="Ser/Thr_Dehydratase"/>
</dbReference>
<keyword evidence="8 12" id="KW-0663">Pyridoxal phosphate</keyword>
<keyword evidence="15" id="KW-1185">Reference proteome</keyword>
<keyword evidence="9 12" id="KW-0456">Lyase</keyword>
<accession>A0A916DRM0</accession>
<evidence type="ECO:0000256" key="4">
    <source>
        <dbReference type="ARBA" id="ARBA00010869"/>
    </source>
</evidence>
<dbReference type="AlphaFoldDB" id="A0A916DRM0"/>
<evidence type="ECO:0000256" key="1">
    <source>
        <dbReference type="ARBA" id="ARBA00001274"/>
    </source>
</evidence>
<comment type="subunit">
    <text evidence="5 12">Homotetramer.</text>
</comment>
<dbReference type="GO" id="GO:0006567">
    <property type="term" value="P:L-threonine catabolic process"/>
    <property type="evidence" value="ECO:0007669"/>
    <property type="project" value="TreeGrafter"/>
</dbReference>
<dbReference type="EMBL" id="AP026867">
    <property type="protein sequence ID" value="BDS11934.1"/>
    <property type="molecule type" value="Genomic_DNA"/>
</dbReference>
<dbReference type="PANTHER" id="PTHR48078:SF11">
    <property type="entry name" value="THREONINE DEHYDRATASE, MITOCHONDRIAL"/>
    <property type="match status" value="1"/>
</dbReference>
<keyword evidence="6 12" id="KW-0028">Amino-acid biosynthesis</keyword>
<dbReference type="Pfam" id="PF00585">
    <property type="entry name" value="Thr_dehydrat_C"/>
    <property type="match status" value="1"/>
</dbReference>
<dbReference type="KEGG" id="aup:AsAng_0026490"/>
<keyword evidence="10 12" id="KW-0100">Branched-chain amino acid biosynthesis</keyword>
<evidence type="ECO:0000256" key="9">
    <source>
        <dbReference type="ARBA" id="ARBA00023239"/>
    </source>
</evidence>
<dbReference type="NCBIfam" id="NF006390">
    <property type="entry name" value="PRK08639.1"/>
    <property type="match status" value="1"/>
</dbReference>
<evidence type="ECO:0000256" key="6">
    <source>
        <dbReference type="ARBA" id="ARBA00022605"/>
    </source>
</evidence>
<dbReference type="GO" id="GO:0003941">
    <property type="term" value="F:L-serine ammonia-lyase activity"/>
    <property type="evidence" value="ECO:0007669"/>
    <property type="project" value="TreeGrafter"/>
</dbReference>
<evidence type="ECO:0000256" key="8">
    <source>
        <dbReference type="ARBA" id="ARBA00022898"/>
    </source>
</evidence>
<comment type="cofactor">
    <cofactor evidence="2 12">
        <name>pyridoxal 5'-phosphate</name>
        <dbReference type="ChEBI" id="CHEBI:597326"/>
    </cofactor>
</comment>
<dbReference type="GO" id="GO:0030170">
    <property type="term" value="F:pyridoxal phosphate binding"/>
    <property type="evidence" value="ECO:0007669"/>
    <property type="project" value="InterPro"/>
</dbReference>
<evidence type="ECO:0000256" key="3">
    <source>
        <dbReference type="ARBA" id="ARBA00004810"/>
    </source>
</evidence>
<evidence type="ECO:0000259" key="13">
    <source>
        <dbReference type="PROSITE" id="PS51672"/>
    </source>
</evidence>
<evidence type="ECO:0000256" key="2">
    <source>
        <dbReference type="ARBA" id="ARBA00001933"/>
    </source>
</evidence>
<dbReference type="PROSITE" id="PS00165">
    <property type="entry name" value="DEHYDRATASE_SER_THR"/>
    <property type="match status" value="1"/>
</dbReference>
<dbReference type="NCBIfam" id="TIGR02079">
    <property type="entry name" value="THD1"/>
    <property type="match status" value="1"/>
</dbReference>
<dbReference type="Proteomes" id="UP001060919">
    <property type="component" value="Chromosome"/>
</dbReference>
<dbReference type="FunFam" id="3.40.50.1100:FF:000005">
    <property type="entry name" value="Threonine dehydratase catabolic"/>
    <property type="match status" value="1"/>
</dbReference>
<comment type="function">
    <text evidence="11 12">Catalyzes the anaerobic formation of alpha-ketobutyrate and ammonia from threonine in a two-step reaction. The first step involved a dehydration of threonine and a production of enamine intermediates (aminocrotonate), which tautomerizes to its imine form (iminobutyrate). Both intermediates are unstable and short-lived. The second step is the nonenzymatic hydrolysis of the enamine/imine intermediates to form 2-ketobutyrate and free ammonia. In the low water environment of the cell, the second step is accelerated by RidA.</text>
</comment>
<gene>
    <name evidence="12" type="primary">ilvA</name>
    <name evidence="14" type="ORF">AsAng_0026490</name>
</gene>
<dbReference type="Gene3D" id="3.40.50.1100">
    <property type="match status" value="2"/>
</dbReference>
<dbReference type="GO" id="GO:0006565">
    <property type="term" value="P:L-serine catabolic process"/>
    <property type="evidence" value="ECO:0007669"/>
    <property type="project" value="TreeGrafter"/>
</dbReference>
<proteinExistence type="inferred from homology"/>
<dbReference type="InterPro" id="IPR001926">
    <property type="entry name" value="TrpB-like_PALP"/>
</dbReference>
<evidence type="ECO:0000313" key="15">
    <source>
        <dbReference type="Proteomes" id="UP001060919"/>
    </source>
</evidence>
<dbReference type="InterPro" id="IPR011820">
    <property type="entry name" value="IlvA"/>
</dbReference>
<dbReference type="PROSITE" id="PS51672">
    <property type="entry name" value="ACT_LIKE"/>
    <property type="match status" value="1"/>
</dbReference>
<dbReference type="RefSeq" id="WP_264793067.1">
    <property type="nucleotide sequence ID" value="NZ_AP026867.1"/>
</dbReference>
<name>A0A916DRM0_9BACT</name>
<dbReference type="PANTHER" id="PTHR48078">
    <property type="entry name" value="THREONINE DEHYDRATASE, MITOCHONDRIAL-RELATED"/>
    <property type="match status" value="1"/>
</dbReference>
<comment type="pathway">
    <text evidence="3 12">Amino-acid biosynthesis; L-isoleucine biosynthesis; 2-oxobutanoate from L-threonine: step 1/1.</text>
</comment>
<reference evidence="14" key="1">
    <citation type="submission" date="2022-09" db="EMBL/GenBank/DDBJ databases">
        <title>Aureispira anguillicida sp. nov., isolated from Leptocephalus of Japanese eel Anguilla japonica.</title>
        <authorList>
            <person name="Yuasa K."/>
            <person name="Mekata T."/>
            <person name="Ikunari K."/>
        </authorList>
    </citation>
    <scope>NUCLEOTIDE SEQUENCE</scope>
    <source>
        <strain evidence="14">EL160426</strain>
    </source>
</reference>
<evidence type="ECO:0000256" key="11">
    <source>
        <dbReference type="ARBA" id="ARBA00025527"/>
    </source>
</evidence>
<evidence type="ECO:0000256" key="7">
    <source>
        <dbReference type="ARBA" id="ARBA00022624"/>
    </source>
</evidence>
<dbReference type="GO" id="GO:0004794">
    <property type="term" value="F:threonine deaminase activity"/>
    <property type="evidence" value="ECO:0007669"/>
    <property type="project" value="UniProtKB-UniRule"/>
</dbReference>
<dbReference type="InterPro" id="IPR036052">
    <property type="entry name" value="TrpB-like_PALP_sf"/>
</dbReference>
<dbReference type="CDD" id="cd01562">
    <property type="entry name" value="Thr-dehyd"/>
    <property type="match status" value="1"/>
</dbReference>
<evidence type="ECO:0000256" key="12">
    <source>
        <dbReference type="RuleBase" id="RU362012"/>
    </source>
</evidence>
<feature type="domain" description="ACT-like" evidence="13">
    <location>
        <begin position="339"/>
        <end position="413"/>
    </location>
</feature>
<dbReference type="InterPro" id="IPR001721">
    <property type="entry name" value="TD_ACT-like"/>
</dbReference>
<comment type="similarity">
    <text evidence="4 12">Belongs to the serine/threonine dehydratase family.</text>
</comment>